<dbReference type="InterPro" id="IPR001594">
    <property type="entry name" value="Palmitoyltrfase_DHHC"/>
</dbReference>
<dbReference type="CDD" id="cd08774">
    <property type="entry name" value="14-3-3"/>
    <property type="match status" value="1"/>
</dbReference>
<dbReference type="InterPro" id="IPR029063">
    <property type="entry name" value="SAM-dependent_MTases_sf"/>
</dbReference>
<dbReference type="GO" id="GO:0052906">
    <property type="term" value="F:tRNA (guanine(37)-N1)-methyltransferase activity"/>
    <property type="evidence" value="ECO:0007669"/>
    <property type="project" value="UniProtKB-UniRule"/>
</dbReference>
<keyword evidence="20" id="KW-1185">Reference proteome</keyword>
<feature type="binding site" evidence="15">
    <location>
        <position position="688"/>
    </location>
    <ligand>
        <name>S-adenosyl-L-methionine</name>
        <dbReference type="ChEBI" id="CHEBI:59789"/>
    </ligand>
</feature>
<dbReference type="GO" id="GO:0016020">
    <property type="term" value="C:membrane"/>
    <property type="evidence" value="ECO:0007669"/>
    <property type="project" value="UniProtKB-SubCell"/>
</dbReference>
<dbReference type="SMART" id="SM00220">
    <property type="entry name" value="S_TKc"/>
    <property type="match status" value="1"/>
</dbReference>
<dbReference type="PRINTS" id="PR00305">
    <property type="entry name" value="1433ZETA"/>
</dbReference>
<evidence type="ECO:0000313" key="20">
    <source>
        <dbReference type="Proteomes" id="UP000601435"/>
    </source>
</evidence>
<dbReference type="InterPro" id="IPR030382">
    <property type="entry name" value="MeTrfase_TRM5/TYW2"/>
</dbReference>
<feature type="binding site" evidence="15">
    <location>
        <begin position="653"/>
        <end position="654"/>
    </location>
    <ligand>
        <name>S-adenosyl-L-methionine</name>
        <dbReference type="ChEBI" id="CHEBI:59789"/>
    </ligand>
</feature>
<dbReference type="PROSITE" id="PS51684">
    <property type="entry name" value="SAM_MT_TRM5_TYW2"/>
    <property type="match status" value="1"/>
</dbReference>
<dbReference type="PROSITE" id="PS50216">
    <property type="entry name" value="DHHC"/>
    <property type="match status" value="1"/>
</dbReference>
<keyword evidence="13 15" id="KW-0539">Nucleus</keyword>
<evidence type="ECO:0000259" key="18">
    <source>
        <dbReference type="PROSITE" id="PS51684"/>
    </source>
</evidence>
<keyword evidence="7 15" id="KW-0949">S-adenosyl-L-methionine</keyword>
<evidence type="ECO:0000256" key="6">
    <source>
        <dbReference type="ARBA" id="ARBA00022679"/>
    </source>
</evidence>
<dbReference type="EMBL" id="CAJNJA010088763">
    <property type="protein sequence ID" value="CAE7939425.1"/>
    <property type="molecule type" value="Genomic_DNA"/>
</dbReference>
<comment type="subcellular location">
    <subcellularLocation>
        <location evidence="1">Membrane</location>
        <topology evidence="1">Multi-pass membrane protein</topology>
    </subcellularLocation>
    <subcellularLocation>
        <location evidence="15">Mitochondrion matrix</location>
    </subcellularLocation>
    <subcellularLocation>
        <location evidence="15">Nucleus</location>
    </subcellularLocation>
    <subcellularLocation>
        <location evidence="15">Cytoplasm</location>
    </subcellularLocation>
    <text evidence="15">Predominantly in the mitochondria and in the nucleus.</text>
</comment>
<keyword evidence="11 15" id="KW-0496">Mitochondrion</keyword>
<keyword evidence="8 16" id="KW-0812">Transmembrane</keyword>
<evidence type="ECO:0000256" key="7">
    <source>
        <dbReference type="ARBA" id="ARBA00022691"/>
    </source>
</evidence>
<dbReference type="PANTHER" id="PTHR18860">
    <property type="entry name" value="14-3-3 PROTEIN"/>
    <property type="match status" value="1"/>
</dbReference>
<dbReference type="Gene3D" id="3.40.50.150">
    <property type="entry name" value="Vaccinia Virus protein VP39"/>
    <property type="match status" value="1"/>
</dbReference>
<dbReference type="InterPro" id="IPR008271">
    <property type="entry name" value="Ser/Thr_kinase_AS"/>
</dbReference>
<keyword evidence="12 16" id="KW-0472">Membrane</keyword>
<dbReference type="PROSITE" id="PS50011">
    <property type="entry name" value="PROTEIN_KINASE_DOM"/>
    <property type="match status" value="1"/>
</dbReference>
<dbReference type="Pfam" id="PF00244">
    <property type="entry name" value="14-3-3"/>
    <property type="match status" value="1"/>
</dbReference>
<evidence type="ECO:0000256" key="8">
    <source>
        <dbReference type="ARBA" id="ARBA00022692"/>
    </source>
</evidence>
<dbReference type="GO" id="GO:0016409">
    <property type="term" value="F:palmitoyltransferase activity"/>
    <property type="evidence" value="ECO:0007669"/>
    <property type="project" value="InterPro"/>
</dbReference>
<dbReference type="SMART" id="SM00101">
    <property type="entry name" value="14_3_3"/>
    <property type="match status" value="1"/>
</dbReference>
<accession>A0A813C3G3</accession>
<protein>
    <recommendedName>
        <fullName evidence="15">tRNA (guanine(37)-N1)-methyltransferase</fullName>
        <ecNumber evidence="15">2.1.1.228</ecNumber>
    </recommendedName>
    <alternativeName>
        <fullName evidence="15">M1G-methyltransferase</fullName>
    </alternativeName>
    <alternativeName>
        <fullName evidence="15">tRNA [GM37] methyltransferase</fullName>
    </alternativeName>
    <alternativeName>
        <fullName evidence="15">tRNA methyltransferase 5 homolog</fullName>
    </alternativeName>
</protein>
<feature type="transmembrane region" description="Helical" evidence="16">
    <location>
        <begin position="900"/>
        <end position="922"/>
    </location>
</feature>
<dbReference type="InterPro" id="IPR025792">
    <property type="entry name" value="tRNA_Gua_MeTrfase_euk"/>
</dbReference>
<keyword evidence="9 15" id="KW-0819">tRNA processing</keyword>
<dbReference type="InterPro" id="IPR056744">
    <property type="entry name" value="TRM5/TYW2-like_N"/>
</dbReference>
<evidence type="ECO:0000259" key="17">
    <source>
        <dbReference type="PROSITE" id="PS50011"/>
    </source>
</evidence>
<dbReference type="Gene3D" id="1.10.510.10">
    <property type="entry name" value="Transferase(Phosphotransferase) domain 1"/>
    <property type="match status" value="1"/>
</dbReference>
<evidence type="ECO:0000256" key="16">
    <source>
        <dbReference type="SAM" id="Phobius"/>
    </source>
</evidence>
<evidence type="ECO:0000256" key="3">
    <source>
        <dbReference type="ARBA" id="ARBA00009775"/>
    </source>
</evidence>
<evidence type="ECO:0000313" key="19">
    <source>
        <dbReference type="EMBL" id="CAE7939425.1"/>
    </source>
</evidence>
<dbReference type="FunFam" id="3.30.300.110:FF:000001">
    <property type="entry name" value="tRNA (guanine(37)-N1)-methyltransferase"/>
    <property type="match status" value="1"/>
</dbReference>
<comment type="caution">
    <text evidence="19">The sequence shown here is derived from an EMBL/GenBank/DDBJ whole genome shotgun (WGS) entry which is preliminary data.</text>
</comment>
<dbReference type="Gene3D" id="1.20.190.20">
    <property type="entry name" value="14-3-3 domain"/>
    <property type="match status" value="1"/>
</dbReference>
<evidence type="ECO:0000256" key="13">
    <source>
        <dbReference type="ARBA" id="ARBA00023242"/>
    </source>
</evidence>
<feature type="transmembrane region" description="Helical" evidence="16">
    <location>
        <begin position="284"/>
        <end position="303"/>
    </location>
</feature>
<keyword evidence="5 15" id="KW-0489">Methyltransferase</keyword>
<dbReference type="InterPro" id="IPR000308">
    <property type="entry name" value="14-3-3"/>
</dbReference>
<feature type="binding site" evidence="15">
    <location>
        <begin position="627"/>
        <end position="628"/>
    </location>
    <ligand>
        <name>S-adenosyl-L-methionine</name>
        <dbReference type="ChEBI" id="CHEBI:59789"/>
    </ligand>
</feature>
<dbReference type="Pfam" id="PF00069">
    <property type="entry name" value="Pkinase"/>
    <property type="match status" value="1"/>
</dbReference>
<dbReference type="Pfam" id="PF25133">
    <property type="entry name" value="TYW2_N_2"/>
    <property type="match status" value="1"/>
</dbReference>
<dbReference type="Gene3D" id="3.30.300.110">
    <property type="entry name" value="Met-10+ protein-like domains"/>
    <property type="match status" value="1"/>
</dbReference>
<feature type="domain" description="Protein kinase" evidence="17">
    <location>
        <begin position="1189"/>
        <end position="1433"/>
    </location>
</feature>
<evidence type="ECO:0000256" key="9">
    <source>
        <dbReference type="ARBA" id="ARBA00022694"/>
    </source>
</evidence>
<sequence length="1464" mass="162791">MEPRRKSIFLARVAEHLDRFDDMVEHMTDAVKGGPQLTQEERNLLSVAFKNAVSARRCALEFARRDEVRAKSDPPAGVYVREYMDQVRDELEHLCLAVLHLLDGSLIPAAPDSESLVFYIKMKADYHRHMATFGQRAAYAREKARQSYREAELLAVRLSVIHPVRLALALNYSIFLRELMNDATAARSKARSAFDGALTELESLDSEEDHYKDSTLILQLLRIDQICSNEWSASASRTIDGDNLRLAGVPPILTILLVIFLSASAVYHGWIHPIGFWEHGSTELVLFSTEVACLLISYLAAVLRGPGFVPFGWCPTEEDIGFRFKFYEGAQGSGLFRLLCAASALSLALPPQTLLCKFFAHGAGNGCVRHAGVIRHCIDRATFNRIEHVWAVKAPGDGAYRLRQLPEVLPLCYGAGRKSKLQNFQNVMTERNGACEPGFSLLLLAPNVTSSNVPQDVHDAVQGFEGSFTEYELELGYENFDYKEVLTQLLPSNVAVPMGYEVVGHIAHFNLLPEHWPHRHVIGQVLLDKARNVRTAVAKRSAVTDEFRTFDMEVIAGEADTVVEVTEFGLKLQFDFRKVYWNSRLASERGRILKECRQGEAFIDLAGGVGALALLCARKGCHVVVNDLNPEAAAAAKQNAQRNRLSVDVLQMDASLLLRSLLRGNCDPGLPGLSPALLQVNTTRLCFNLPELALELFSSELRPLLSDTGVEGLSTAEEGLRRFCAYCYTFDYSEEQVLKRLEHLLNYLPQATKVRKVRLVAPRKIMYCVKLDFYLRATNSELSTLRSSIDPAGLPVAVEAPPVSDLLQWCASCKGYKPPRAHHCSTCGRCVLSMDHHCPWTNTCVGQINMKPFVQFVHFVPIATLHALGVHSELFILLLYGWKNSRKSMDFVRIVVRLRILLGLIAWFCCLVVMLLVGTLAWEMEHTVVGNISMIEEYVLEKAEMRRRRTGERKFVYPYDLGRKENFAAVLGSSFSWLVPGLATPGEPVWPPVRAGCTHFDISTEQIAQKMEKLQRSMVMPVREHFTGEGRCCLSYWCWICYRFGCCAVCDCEACGEERLSVEPGQAVLVSKSEGSWAHGRKMPDGGLNGAGITDTSDVPFGWLPRRVLASSEAVPYEIPFQKELQGHWEAADGRVIALHRHRVDGAEAVKSMVSSCFCFEADDVSSCRSWDRTRTPDASPQEIVAGEYEPPGFTGVGGSATMHLGQSLRTGRSVAVKTIAKETKAERAAAFDEAEILQTLDHEKVNRLIHVDEDQFNVYLILEYAEGVDLMENLLEHGPFDEQQAANIMRQVLDAICHCHTRGIVHRDLKPENIMVAMADGEAKVTVVDFGLATAEGTLLDGGELEGTGPYLAPEARREAFACSRALDSFSLGVVLFAMLSGRLPSAASPRLASADFLPNLTSGARDFLARLLYSDPAERLGAAEALSHPWLVAWRQPLQRVRTLFSRWCPVCVPLYAPVPEA</sequence>
<evidence type="ECO:0000256" key="14">
    <source>
        <dbReference type="ARBA" id="ARBA00047783"/>
    </source>
</evidence>
<dbReference type="SUPFAM" id="SSF53335">
    <property type="entry name" value="S-adenosyl-L-methionine-dependent methyltransferases"/>
    <property type="match status" value="1"/>
</dbReference>
<dbReference type="HAMAP" id="MF_03152">
    <property type="entry name" value="TRM5"/>
    <property type="match status" value="1"/>
</dbReference>
<dbReference type="InterPro" id="IPR056743">
    <property type="entry name" value="TRM5-TYW2-like_MTfase"/>
</dbReference>
<evidence type="ECO:0000256" key="15">
    <source>
        <dbReference type="HAMAP-Rule" id="MF_03152"/>
    </source>
</evidence>
<name>A0A813C3G3_9DINO</name>
<comment type="similarity">
    <text evidence="15">Belongs to the TRM5 / TYW2 family.</text>
</comment>
<dbReference type="SUPFAM" id="SSF48445">
    <property type="entry name" value="14-3-3 protein"/>
    <property type="match status" value="1"/>
</dbReference>
<comment type="subunit">
    <text evidence="15">Monomer.</text>
</comment>
<evidence type="ECO:0000256" key="12">
    <source>
        <dbReference type="ARBA" id="ARBA00023136"/>
    </source>
</evidence>
<evidence type="ECO:0000256" key="10">
    <source>
        <dbReference type="ARBA" id="ARBA00022989"/>
    </source>
</evidence>
<dbReference type="InterPro" id="IPR000719">
    <property type="entry name" value="Prot_kinase_dom"/>
</dbReference>
<proteinExistence type="inferred from homology"/>
<dbReference type="Pfam" id="PF01529">
    <property type="entry name" value="DHHC"/>
    <property type="match status" value="1"/>
</dbReference>
<feature type="transmembrane region" description="Helical" evidence="16">
    <location>
        <begin position="856"/>
        <end position="880"/>
    </location>
</feature>
<organism evidence="19 20">
    <name type="scientific">Symbiodinium necroappetens</name>
    <dbReference type="NCBI Taxonomy" id="1628268"/>
    <lineage>
        <taxon>Eukaryota</taxon>
        <taxon>Sar</taxon>
        <taxon>Alveolata</taxon>
        <taxon>Dinophyceae</taxon>
        <taxon>Suessiales</taxon>
        <taxon>Symbiodiniaceae</taxon>
        <taxon>Symbiodinium</taxon>
    </lineage>
</organism>
<dbReference type="GO" id="GO:0004672">
    <property type="term" value="F:protein kinase activity"/>
    <property type="evidence" value="ECO:0007669"/>
    <property type="project" value="InterPro"/>
</dbReference>
<dbReference type="Proteomes" id="UP000601435">
    <property type="component" value="Unassembled WGS sequence"/>
</dbReference>
<dbReference type="GO" id="GO:0005759">
    <property type="term" value="C:mitochondrial matrix"/>
    <property type="evidence" value="ECO:0007669"/>
    <property type="project" value="UniProtKB-SubCell"/>
</dbReference>
<dbReference type="InterPro" id="IPR036815">
    <property type="entry name" value="14-3-3_dom_sf"/>
</dbReference>
<keyword evidence="10 16" id="KW-1133">Transmembrane helix</keyword>
<dbReference type="Pfam" id="PF02475">
    <property type="entry name" value="TRM5-TYW2_MTfase"/>
    <property type="match status" value="1"/>
</dbReference>
<evidence type="ECO:0000256" key="1">
    <source>
        <dbReference type="ARBA" id="ARBA00004141"/>
    </source>
</evidence>
<dbReference type="InterPro" id="IPR011009">
    <property type="entry name" value="Kinase-like_dom_sf"/>
</dbReference>
<dbReference type="GO" id="GO:0005524">
    <property type="term" value="F:ATP binding"/>
    <property type="evidence" value="ECO:0007669"/>
    <property type="project" value="InterPro"/>
</dbReference>
<evidence type="ECO:0000256" key="5">
    <source>
        <dbReference type="ARBA" id="ARBA00022603"/>
    </source>
</evidence>
<keyword evidence="4 15" id="KW-0963">Cytoplasm</keyword>
<dbReference type="InterPro" id="IPR023410">
    <property type="entry name" value="14-3-3_domain"/>
</dbReference>
<dbReference type="GO" id="GO:0070901">
    <property type="term" value="P:mitochondrial tRNA methylation"/>
    <property type="evidence" value="ECO:0007669"/>
    <property type="project" value="UniProtKB-ARBA"/>
</dbReference>
<comment type="similarity">
    <text evidence="3">Belongs to the class I-like SAM-binding methyltransferase superfamily. TRM5/TYW2 family.</text>
</comment>
<comment type="function">
    <text evidence="15">Specifically methylates the N1 position of guanosine-37 in various cytoplasmic and mitochondrial tRNAs. Methylation is not dependent on the nature of the nucleoside 5' of the target nucleoside. This is the first step in the biosynthesis of wybutosine (yW), a modified base adjacent to the anticodon of tRNAs and required for accurate decoding.</text>
</comment>
<feature type="transmembrane region" description="Helical" evidence="16">
    <location>
        <begin position="252"/>
        <end position="272"/>
    </location>
</feature>
<evidence type="ECO:0000256" key="2">
    <source>
        <dbReference type="ARBA" id="ARBA00006141"/>
    </source>
</evidence>
<dbReference type="SUPFAM" id="SSF56112">
    <property type="entry name" value="Protein kinase-like (PK-like)"/>
    <property type="match status" value="1"/>
</dbReference>
<feature type="binding site" evidence="15">
    <location>
        <position position="589"/>
    </location>
    <ligand>
        <name>S-adenosyl-L-methionine</name>
        <dbReference type="ChEBI" id="CHEBI:59789"/>
    </ligand>
</feature>
<dbReference type="OrthoDB" id="418919at2759"/>
<reference evidence="19" key="1">
    <citation type="submission" date="2021-02" db="EMBL/GenBank/DDBJ databases">
        <authorList>
            <person name="Dougan E. K."/>
            <person name="Rhodes N."/>
            <person name="Thang M."/>
            <person name="Chan C."/>
        </authorList>
    </citation>
    <scope>NUCLEOTIDE SEQUENCE</scope>
</reference>
<evidence type="ECO:0000256" key="4">
    <source>
        <dbReference type="ARBA" id="ARBA00022490"/>
    </source>
</evidence>
<comment type="similarity">
    <text evidence="2">Belongs to the 14-3-3 family.</text>
</comment>
<comment type="catalytic activity">
    <reaction evidence="14 15">
        <text>guanosine(37) in tRNA + S-adenosyl-L-methionine = N(1)-methylguanosine(37) in tRNA + S-adenosyl-L-homocysteine + H(+)</text>
        <dbReference type="Rhea" id="RHEA:36899"/>
        <dbReference type="Rhea" id="RHEA-COMP:10145"/>
        <dbReference type="Rhea" id="RHEA-COMP:10147"/>
        <dbReference type="ChEBI" id="CHEBI:15378"/>
        <dbReference type="ChEBI" id="CHEBI:57856"/>
        <dbReference type="ChEBI" id="CHEBI:59789"/>
        <dbReference type="ChEBI" id="CHEBI:73542"/>
        <dbReference type="ChEBI" id="CHEBI:74269"/>
        <dbReference type="EC" id="2.1.1.228"/>
    </reaction>
</comment>
<evidence type="ECO:0000256" key="11">
    <source>
        <dbReference type="ARBA" id="ARBA00023128"/>
    </source>
</evidence>
<dbReference type="PROSITE" id="PS00108">
    <property type="entry name" value="PROTEIN_KINASE_ST"/>
    <property type="match status" value="1"/>
</dbReference>
<feature type="domain" description="SAM-dependent methyltransferase TRM5/TYW2-type" evidence="18">
    <location>
        <begin position="500"/>
        <end position="775"/>
    </location>
</feature>
<gene>
    <name evidence="19" type="primary">trmt5</name>
    <name evidence="19" type="ORF">SNEC2469_LOCUS33511</name>
</gene>
<dbReference type="GO" id="GO:0005634">
    <property type="term" value="C:nucleus"/>
    <property type="evidence" value="ECO:0007669"/>
    <property type="project" value="UniProtKB-SubCell"/>
</dbReference>
<dbReference type="EC" id="2.1.1.228" evidence="15"/>
<keyword evidence="6 15" id="KW-0808">Transferase</keyword>